<dbReference type="InterPro" id="IPR001796">
    <property type="entry name" value="DHFR_dom"/>
</dbReference>
<dbReference type="PANTHER" id="PTHR48069">
    <property type="entry name" value="DIHYDROFOLATE REDUCTASE"/>
    <property type="match status" value="1"/>
</dbReference>
<keyword evidence="5" id="KW-0521">NADP</keyword>
<dbReference type="CDD" id="cd00209">
    <property type="entry name" value="DHFR"/>
    <property type="match status" value="1"/>
</dbReference>
<evidence type="ECO:0000313" key="9">
    <source>
        <dbReference type="Proteomes" id="UP000469325"/>
    </source>
</evidence>
<dbReference type="GO" id="GO:0004146">
    <property type="term" value="F:dihydrofolate reductase activity"/>
    <property type="evidence" value="ECO:0007669"/>
    <property type="project" value="UniProtKB-EC"/>
</dbReference>
<dbReference type="AlphaFoldDB" id="A0A6N7XC37"/>
<comment type="similarity">
    <text evidence="2">Belongs to the dihydrofolate reductase family.</text>
</comment>
<dbReference type="EMBL" id="VUNC01000007">
    <property type="protein sequence ID" value="MST73152.1"/>
    <property type="molecule type" value="Genomic_DNA"/>
</dbReference>
<reference evidence="8 9" key="1">
    <citation type="submission" date="2019-08" db="EMBL/GenBank/DDBJ databases">
        <title>In-depth cultivation of the pig gut microbiome towards novel bacterial diversity and tailored functional studies.</title>
        <authorList>
            <person name="Wylensek D."/>
            <person name="Hitch T.C.A."/>
            <person name="Clavel T."/>
        </authorList>
    </citation>
    <scope>NUCLEOTIDE SEQUENCE [LARGE SCALE GENOMIC DNA]</scope>
    <source>
        <strain evidence="8 9">CA-Schmier-601-WT-1</strain>
    </source>
</reference>
<evidence type="ECO:0000256" key="5">
    <source>
        <dbReference type="ARBA" id="ARBA00022857"/>
    </source>
</evidence>
<dbReference type="GO" id="GO:0046655">
    <property type="term" value="P:folic acid metabolic process"/>
    <property type="evidence" value="ECO:0007669"/>
    <property type="project" value="TreeGrafter"/>
</dbReference>
<comment type="caution">
    <text evidence="8">The sequence shown here is derived from an EMBL/GenBank/DDBJ whole genome shotgun (WGS) entry which is preliminary data.</text>
</comment>
<dbReference type="RefSeq" id="WP_154435796.1">
    <property type="nucleotide sequence ID" value="NZ_VUNC01000007.1"/>
</dbReference>
<dbReference type="SUPFAM" id="SSF53597">
    <property type="entry name" value="Dihydrofolate reductase-like"/>
    <property type="match status" value="1"/>
</dbReference>
<dbReference type="PRINTS" id="PR00070">
    <property type="entry name" value="DHFR"/>
</dbReference>
<name>A0A6N7XC37_9ACTN</name>
<evidence type="ECO:0000313" key="8">
    <source>
        <dbReference type="EMBL" id="MST73152.1"/>
    </source>
</evidence>
<dbReference type="PANTHER" id="PTHR48069:SF3">
    <property type="entry name" value="DIHYDROFOLATE REDUCTASE"/>
    <property type="match status" value="1"/>
</dbReference>
<gene>
    <name evidence="8" type="ORF">FYJ68_08550</name>
</gene>
<accession>A0A6N7XC37</accession>
<organism evidence="8 9">
    <name type="scientific">Olsenella porci</name>
    <dbReference type="NCBI Taxonomy" id="2652279"/>
    <lineage>
        <taxon>Bacteria</taxon>
        <taxon>Bacillati</taxon>
        <taxon>Actinomycetota</taxon>
        <taxon>Coriobacteriia</taxon>
        <taxon>Coriobacteriales</taxon>
        <taxon>Atopobiaceae</taxon>
        <taxon>Olsenella</taxon>
    </lineage>
</organism>
<dbReference type="Proteomes" id="UP000469325">
    <property type="component" value="Unassembled WGS sequence"/>
</dbReference>
<dbReference type="InterPro" id="IPR024072">
    <property type="entry name" value="DHFR-like_dom_sf"/>
</dbReference>
<dbReference type="GO" id="GO:0005829">
    <property type="term" value="C:cytosol"/>
    <property type="evidence" value="ECO:0007669"/>
    <property type="project" value="TreeGrafter"/>
</dbReference>
<dbReference type="PROSITE" id="PS51330">
    <property type="entry name" value="DHFR_2"/>
    <property type="match status" value="1"/>
</dbReference>
<dbReference type="EC" id="1.5.1.3" evidence="3"/>
<keyword evidence="4" id="KW-0554">One-carbon metabolism</keyword>
<evidence type="ECO:0000256" key="2">
    <source>
        <dbReference type="ARBA" id="ARBA00009539"/>
    </source>
</evidence>
<evidence type="ECO:0000256" key="6">
    <source>
        <dbReference type="ARBA" id="ARBA00023002"/>
    </source>
</evidence>
<dbReference type="Gene3D" id="3.40.430.10">
    <property type="entry name" value="Dihydrofolate Reductase, subunit A"/>
    <property type="match status" value="1"/>
</dbReference>
<dbReference type="GO" id="GO:0050661">
    <property type="term" value="F:NADP binding"/>
    <property type="evidence" value="ECO:0007669"/>
    <property type="project" value="InterPro"/>
</dbReference>
<comment type="pathway">
    <text evidence="1">Cofactor biosynthesis; tetrahydrofolate biosynthesis; 5,6,7,8-tetrahydrofolate from 7,8-dihydrofolate: step 1/1.</text>
</comment>
<evidence type="ECO:0000256" key="3">
    <source>
        <dbReference type="ARBA" id="ARBA00012856"/>
    </source>
</evidence>
<feature type="domain" description="DHFR" evidence="7">
    <location>
        <begin position="1"/>
        <end position="159"/>
    </location>
</feature>
<evidence type="ECO:0000259" key="7">
    <source>
        <dbReference type="PROSITE" id="PS51330"/>
    </source>
</evidence>
<keyword evidence="9" id="KW-1185">Reference proteome</keyword>
<keyword evidence="6" id="KW-0560">Oxidoreductase</keyword>
<dbReference type="GO" id="GO:0006730">
    <property type="term" value="P:one-carbon metabolic process"/>
    <property type="evidence" value="ECO:0007669"/>
    <property type="project" value="UniProtKB-KW"/>
</dbReference>
<sequence length="164" mass="17958">MDAIVSVTDDWGIGRNGNLLVRNREDMRRFVRLTMGGTVLMGHSTFLSFPGGPLKGRRNVVLSRNPNLVIPGAEVFNNVDQALVATSGDEKVWLIGGESLYRQLLPRCSHVYVTRNHVVVPADAWFPNLDRDQAWVAGEPEGSGTTTAGVSFDFVTYARAGERG</sequence>
<protein>
    <recommendedName>
        <fullName evidence="3">dihydrofolate reductase</fullName>
        <ecNumber evidence="3">1.5.1.3</ecNumber>
    </recommendedName>
</protein>
<dbReference type="GO" id="GO:0046654">
    <property type="term" value="P:tetrahydrofolate biosynthetic process"/>
    <property type="evidence" value="ECO:0007669"/>
    <property type="project" value="UniProtKB-UniPathway"/>
</dbReference>
<dbReference type="InterPro" id="IPR012259">
    <property type="entry name" value="DHFR"/>
</dbReference>
<dbReference type="GO" id="GO:0046452">
    <property type="term" value="P:dihydrofolate metabolic process"/>
    <property type="evidence" value="ECO:0007669"/>
    <property type="project" value="TreeGrafter"/>
</dbReference>
<evidence type="ECO:0000256" key="4">
    <source>
        <dbReference type="ARBA" id="ARBA00022563"/>
    </source>
</evidence>
<proteinExistence type="inferred from homology"/>
<dbReference type="Pfam" id="PF00186">
    <property type="entry name" value="DHFR_1"/>
    <property type="match status" value="1"/>
</dbReference>
<dbReference type="UniPathway" id="UPA00077">
    <property type="reaction ID" value="UER00158"/>
</dbReference>
<evidence type="ECO:0000256" key="1">
    <source>
        <dbReference type="ARBA" id="ARBA00004903"/>
    </source>
</evidence>